<organism evidence="1 2">
    <name type="scientific">Actinosynnema pretiosum</name>
    <dbReference type="NCBI Taxonomy" id="42197"/>
    <lineage>
        <taxon>Bacteria</taxon>
        <taxon>Bacillati</taxon>
        <taxon>Actinomycetota</taxon>
        <taxon>Actinomycetes</taxon>
        <taxon>Pseudonocardiales</taxon>
        <taxon>Pseudonocardiaceae</taxon>
        <taxon>Actinosynnema</taxon>
    </lineage>
</organism>
<dbReference type="AlphaFoldDB" id="A0A290ZDX1"/>
<sequence length="70" mass="7635">MLGRVAALLAVRSTVRVLQIGTSASRPPRPAFVKRRHVDTTAIAPKARPNSTMMSTAAGFSSTLALYWHW</sequence>
<protein>
    <submittedName>
        <fullName evidence="1">Uncharacterized protein</fullName>
    </submittedName>
</protein>
<dbReference type="KEGG" id="apre:CNX65_30955"/>
<reference evidence="1" key="1">
    <citation type="submission" date="2017-09" db="EMBL/GenBank/DDBJ databases">
        <title>Complete Genome Sequence of ansamitocin-producing Bacterium Actinosynnema pretiosum X47.</title>
        <authorList>
            <person name="Cao G."/>
            <person name="Zong G."/>
            <person name="Zhong C."/>
            <person name="Fu J."/>
        </authorList>
    </citation>
    <scope>NUCLEOTIDE SEQUENCE [LARGE SCALE GENOMIC DNA]</scope>
    <source>
        <strain evidence="1">X47</strain>
    </source>
</reference>
<accession>A0A290ZDX1</accession>
<dbReference type="EMBL" id="CP023445">
    <property type="protein sequence ID" value="ATE57169.1"/>
    <property type="molecule type" value="Genomic_DNA"/>
</dbReference>
<name>A0A290ZDX1_9PSEU</name>
<keyword evidence="2" id="KW-1185">Reference proteome</keyword>
<proteinExistence type="predicted"/>
<dbReference type="Proteomes" id="UP000218505">
    <property type="component" value="Chromosome"/>
</dbReference>
<gene>
    <name evidence="1" type="ORF">CNX65_30955</name>
</gene>
<evidence type="ECO:0000313" key="1">
    <source>
        <dbReference type="EMBL" id="ATE57169.1"/>
    </source>
</evidence>
<evidence type="ECO:0000313" key="2">
    <source>
        <dbReference type="Proteomes" id="UP000218505"/>
    </source>
</evidence>